<gene>
    <name evidence="2" type="ORF">HJG63_010550</name>
</gene>
<reference evidence="2 3" key="1">
    <citation type="journal article" date="2020" name="Nature">
        <title>Six reference-quality genomes reveal evolution of bat adaptations.</title>
        <authorList>
            <person name="Jebb D."/>
            <person name="Huang Z."/>
            <person name="Pippel M."/>
            <person name="Hughes G.M."/>
            <person name="Lavrichenko K."/>
            <person name="Devanna P."/>
            <person name="Winkler S."/>
            <person name="Jermiin L.S."/>
            <person name="Skirmuntt E.C."/>
            <person name="Katzourakis A."/>
            <person name="Burkitt-Gray L."/>
            <person name="Ray D.A."/>
            <person name="Sullivan K.A.M."/>
            <person name="Roscito J.G."/>
            <person name="Kirilenko B.M."/>
            <person name="Davalos L.M."/>
            <person name="Corthals A.P."/>
            <person name="Power M.L."/>
            <person name="Jones G."/>
            <person name="Ransome R.D."/>
            <person name="Dechmann D.K.N."/>
            <person name="Locatelli A.G."/>
            <person name="Puechmaille S.J."/>
            <person name="Fedrigo O."/>
            <person name="Jarvis E.D."/>
            <person name="Hiller M."/>
            <person name="Vernes S.C."/>
            <person name="Myers E.W."/>
            <person name="Teeling E.C."/>
        </authorList>
    </citation>
    <scope>NUCLEOTIDE SEQUENCE [LARGE SCALE GENOMIC DNA]</scope>
    <source>
        <strain evidence="2">MRouAeg1</strain>
        <tissue evidence="2">Muscle</tissue>
    </source>
</reference>
<accession>A0A7J8IL23</accession>
<protein>
    <submittedName>
        <fullName evidence="2">Uncharacterized protein</fullName>
    </submittedName>
</protein>
<evidence type="ECO:0000256" key="1">
    <source>
        <dbReference type="SAM" id="MobiDB-lite"/>
    </source>
</evidence>
<sequence length="127" mass="13818">MGLHWRPEGMRTTSREADSWTEMSGQEVCEGTLFGRKQEWAKGEAILCHLHKSCRQAAEHCASGLTLESCVGKHGSEGSGPSVPNTDQSLGADGPWEVGRDLRQGKLSSAEGNFQKELPAEEKLLHS</sequence>
<name>A0A7J8IL23_ROUAE</name>
<feature type="compositionally biased region" description="Basic and acidic residues" evidence="1">
    <location>
        <begin position="118"/>
        <end position="127"/>
    </location>
</feature>
<dbReference type="EMBL" id="JACASE010000003">
    <property type="protein sequence ID" value="KAF6485313.1"/>
    <property type="molecule type" value="Genomic_DNA"/>
</dbReference>
<proteinExistence type="predicted"/>
<feature type="region of interest" description="Disordered" evidence="1">
    <location>
        <begin position="72"/>
        <end position="127"/>
    </location>
</feature>
<feature type="compositionally biased region" description="Basic and acidic residues" evidence="1">
    <location>
        <begin position="1"/>
        <end position="18"/>
    </location>
</feature>
<keyword evidence="3" id="KW-1185">Reference proteome</keyword>
<feature type="region of interest" description="Disordered" evidence="1">
    <location>
        <begin position="1"/>
        <end position="22"/>
    </location>
</feature>
<evidence type="ECO:0000313" key="2">
    <source>
        <dbReference type="EMBL" id="KAF6485313.1"/>
    </source>
</evidence>
<comment type="caution">
    <text evidence="2">The sequence shown here is derived from an EMBL/GenBank/DDBJ whole genome shotgun (WGS) entry which is preliminary data.</text>
</comment>
<organism evidence="2 3">
    <name type="scientific">Rousettus aegyptiacus</name>
    <name type="common">Egyptian fruit bat</name>
    <name type="synonym">Pteropus aegyptiacus</name>
    <dbReference type="NCBI Taxonomy" id="9407"/>
    <lineage>
        <taxon>Eukaryota</taxon>
        <taxon>Metazoa</taxon>
        <taxon>Chordata</taxon>
        <taxon>Craniata</taxon>
        <taxon>Vertebrata</taxon>
        <taxon>Euteleostomi</taxon>
        <taxon>Mammalia</taxon>
        <taxon>Eutheria</taxon>
        <taxon>Laurasiatheria</taxon>
        <taxon>Chiroptera</taxon>
        <taxon>Yinpterochiroptera</taxon>
        <taxon>Pteropodoidea</taxon>
        <taxon>Pteropodidae</taxon>
        <taxon>Rousettinae</taxon>
        <taxon>Rousettus</taxon>
    </lineage>
</organism>
<dbReference type="Proteomes" id="UP000593571">
    <property type="component" value="Unassembled WGS sequence"/>
</dbReference>
<evidence type="ECO:0000313" key="3">
    <source>
        <dbReference type="Proteomes" id="UP000593571"/>
    </source>
</evidence>
<dbReference type="AlphaFoldDB" id="A0A7J8IL23"/>